<keyword evidence="1" id="KW-0732">Signal</keyword>
<proteinExistence type="predicted"/>
<organism evidence="2 3">
    <name type="scientific">Papaver nudicaule</name>
    <name type="common">Iceland poppy</name>
    <dbReference type="NCBI Taxonomy" id="74823"/>
    <lineage>
        <taxon>Eukaryota</taxon>
        <taxon>Viridiplantae</taxon>
        <taxon>Streptophyta</taxon>
        <taxon>Embryophyta</taxon>
        <taxon>Tracheophyta</taxon>
        <taxon>Spermatophyta</taxon>
        <taxon>Magnoliopsida</taxon>
        <taxon>Ranunculales</taxon>
        <taxon>Papaveraceae</taxon>
        <taxon>Papaveroideae</taxon>
        <taxon>Papaver</taxon>
    </lineage>
</organism>
<feature type="signal peptide" evidence="1">
    <location>
        <begin position="1"/>
        <end position="26"/>
    </location>
</feature>
<dbReference type="EMBL" id="JAJJMA010222709">
    <property type="protein sequence ID" value="MCL7041336.1"/>
    <property type="molecule type" value="Genomic_DNA"/>
</dbReference>
<protein>
    <submittedName>
        <fullName evidence="2">Uncharacterized protein</fullName>
    </submittedName>
</protein>
<evidence type="ECO:0000313" key="2">
    <source>
        <dbReference type="EMBL" id="MCL7041336.1"/>
    </source>
</evidence>
<gene>
    <name evidence="2" type="ORF">MKW94_030430</name>
</gene>
<evidence type="ECO:0000256" key="1">
    <source>
        <dbReference type="SAM" id="SignalP"/>
    </source>
</evidence>
<dbReference type="AlphaFoldDB" id="A0AA41VHF0"/>
<comment type="caution">
    <text evidence="2">The sequence shown here is derived from an EMBL/GenBank/DDBJ whole genome shotgun (WGS) entry which is preliminary data.</text>
</comment>
<feature type="chain" id="PRO_5041272603" evidence="1">
    <location>
        <begin position="27"/>
        <end position="103"/>
    </location>
</feature>
<keyword evidence="3" id="KW-1185">Reference proteome</keyword>
<sequence length="103" mass="11131">MAKLFCAAPIFIAAFVLLFITVSVSAADRTCRFEAGAWGTITEGRGPSCRSCMLNCFKNCGESKYRQVYQPTCDVIMPGNVNACLCCCSLAKKLFNIIEAAGQ</sequence>
<accession>A0AA41VHF0</accession>
<reference evidence="2" key="1">
    <citation type="submission" date="2022-03" db="EMBL/GenBank/DDBJ databases">
        <title>A functionally conserved STORR gene fusion in Papaver species that diverged 16.8 million years ago.</title>
        <authorList>
            <person name="Catania T."/>
        </authorList>
    </citation>
    <scope>NUCLEOTIDE SEQUENCE</scope>
    <source>
        <strain evidence="2">S-191538</strain>
    </source>
</reference>
<evidence type="ECO:0000313" key="3">
    <source>
        <dbReference type="Proteomes" id="UP001177140"/>
    </source>
</evidence>
<dbReference type="Proteomes" id="UP001177140">
    <property type="component" value="Unassembled WGS sequence"/>
</dbReference>
<name>A0AA41VHF0_PAPNU</name>